<reference evidence="7 8" key="1">
    <citation type="journal article" date="2014" name="Genome Biol. Evol.">
        <title>Comparative genomics and transcriptomics analyses reveal divergent lifestyle features of nematode endoparasitic fungus Hirsutella minnesotensis.</title>
        <authorList>
            <person name="Lai Y."/>
            <person name="Liu K."/>
            <person name="Zhang X."/>
            <person name="Zhang X."/>
            <person name="Li K."/>
            <person name="Wang N."/>
            <person name="Shu C."/>
            <person name="Wu Y."/>
            <person name="Wang C."/>
            <person name="Bushley K.E."/>
            <person name="Xiang M."/>
            <person name="Liu X."/>
        </authorList>
    </citation>
    <scope>NUCLEOTIDE SEQUENCE [LARGE SCALE GENOMIC DNA]</scope>
    <source>
        <strain evidence="7 8">3608</strain>
    </source>
</reference>
<evidence type="ECO:0000313" key="8">
    <source>
        <dbReference type="Proteomes" id="UP000054481"/>
    </source>
</evidence>
<dbReference type="Proteomes" id="UP000054481">
    <property type="component" value="Unassembled WGS sequence"/>
</dbReference>
<proteinExistence type="inferred from homology"/>
<feature type="region of interest" description="Disordered" evidence="5">
    <location>
        <begin position="51"/>
        <end position="72"/>
    </location>
</feature>
<dbReference type="PANTHER" id="PTHR16092">
    <property type="entry name" value="SEC3/SYNTAXIN-RELATED"/>
    <property type="match status" value="1"/>
</dbReference>
<dbReference type="Pfam" id="PF09763">
    <property type="entry name" value="Sec3_CC"/>
    <property type="match status" value="1"/>
</dbReference>
<dbReference type="GO" id="GO:0006887">
    <property type="term" value="P:exocytosis"/>
    <property type="evidence" value="ECO:0007669"/>
    <property type="project" value="UniProtKB-KW"/>
</dbReference>
<evidence type="ECO:0000259" key="6">
    <source>
        <dbReference type="SMART" id="SM01313"/>
    </source>
</evidence>
<dbReference type="GO" id="GO:0005546">
    <property type="term" value="F:phosphatidylinositol-4,5-bisphosphate binding"/>
    <property type="evidence" value="ECO:0007669"/>
    <property type="project" value="TreeGrafter"/>
</dbReference>
<dbReference type="InterPro" id="IPR028258">
    <property type="entry name" value="Sec3-PIP2_bind"/>
</dbReference>
<dbReference type="OrthoDB" id="27109at2759"/>
<evidence type="ECO:0000256" key="1">
    <source>
        <dbReference type="ARBA" id="ARBA00006518"/>
    </source>
</evidence>
<name>A0A0F7ZNY8_9HYPO</name>
<feature type="compositionally biased region" description="Basic and acidic residues" evidence="5">
    <location>
        <begin position="14"/>
        <end position="24"/>
    </location>
</feature>
<feature type="compositionally biased region" description="Polar residues" evidence="5">
    <location>
        <begin position="439"/>
        <end position="449"/>
    </location>
</feature>
<feature type="compositionally biased region" description="Basic and acidic residues" evidence="5">
    <location>
        <begin position="567"/>
        <end position="600"/>
    </location>
</feature>
<dbReference type="GO" id="GO:0005886">
    <property type="term" value="C:plasma membrane"/>
    <property type="evidence" value="ECO:0007669"/>
    <property type="project" value="TreeGrafter"/>
</dbReference>
<dbReference type="SMART" id="SM01313">
    <property type="entry name" value="Sec3-PIP2_bind"/>
    <property type="match status" value="1"/>
</dbReference>
<feature type="compositionally biased region" description="Basic and acidic residues" evidence="5">
    <location>
        <begin position="340"/>
        <end position="365"/>
    </location>
</feature>
<comment type="similarity">
    <text evidence="1">Belongs to the SEC3 family.</text>
</comment>
<dbReference type="Pfam" id="PF20654">
    <property type="entry name" value="Sec3_C-term"/>
    <property type="match status" value="1"/>
</dbReference>
<dbReference type="InterPro" id="IPR048628">
    <property type="entry name" value="Sec3_C"/>
</dbReference>
<keyword evidence="4" id="KW-0175">Coiled coil</keyword>
<organism evidence="7 8">
    <name type="scientific">Hirsutella minnesotensis 3608</name>
    <dbReference type="NCBI Taxonomy" id="1043627"/>
    <lineage>
        <taxon>Eukaryota</taxon>
        <taxon>Fungi</taxon>
        <taxon>Dikarya</taxon>
        <taxon>Ascomycota</taxon>
        <taxon>Pezizomycotina</taxon>
        <taxon>Sordariomycetes</taxon>
        <taxon>Hypocreomycetidae</taxon>
        <taxon>Hypocreales</taxon>
        <taxon>Ophiocordycipitaceae</taxon>
        <taxon>Hirsutella</taxon>
    </lineage>
</organism>
<keyword evidence="2" id="KW-0813">Transport</keyword>
<protein>
    <recommendedName>
        <fullName evidence="6">Exocyst complex component Sec3 PIP2-binding N-terminal domain-containing protein</fullName>
    </recommendedName>
</protein>
<feature type="region of interest" description="Disordered" evidence="5">
    <location>
        <begin position="1"/>
        <end position="24"/>
    </location>
</feature>
<feature type="compositionally biased region" description="Basic and acidic residues" evidence="5">
    <location>
        <begin position="540"/>
        <end position="549"/>
    </location>
</feature>
<evidence type="ECO:0000256" key="4">
    <source>
        <dbReference type="ARBA" id="ARBA00023054"/>
    </source>
</evidence>
<feature type="compositionally biased region" description="Low complexity" evidence="5">
    <location>
        <begin position="206"/>
        <end position="234"/>
    </location>
</feature>
<feature type="domain" description="Exocyst complex component Sec3 PIP2-binding N-terminal" evidence="6">
    <location>
        <begin position="69"/>
        <end position="166"/>
    </location>
</feature>
<dbReference type="Gene3D" id="2.30.29.90">
    <property type="match status" value="1"/>
</dbReference>
<evidence type="ECO:0000313" key="7">
    <source>
        <dbReference type="EMBL" id="KJZ74575.1"/>
    </source>
</evidence>
<dbReference type="GO" id="GO:0006893">
    <property type="term" value="P:Golgi to plasma membrane transport"/>
    <property type="evidence" value="ECO:0007669"/>
    <property type="project" value="TreeGrafter"/>
</dbReference>
<feature type="region of interest" description="Disordered" evidence="5">
    <location>
        <begin position="189"/>
        <end position="479"/>
    </location>
</feature>
<accession>A0A0F7ZNY8</accession>
<feature type="region of interest" description="Disordered" evidence="5">
    <location>
        <begin position="495"/>
        <end position="601"/>
    </location>
</feature>
<dbReference type="Pfam" id="PF15277">
    <property type="entry name" value="Sec3-PIP2_bind"/>
    <property type="match status" value="1"/>
</dbReference>
<dbReference type="GO" id="GO:0000145">
    <property type="term" value="C:exocyst"/>
    <property type="evidence" value="ECO:0007669"/>
    <property type="project" value="InterPro"/>
</dbReference>
<evidence type="ECO:0000256" key="2">
    <source>
        <dbReference type="ARBA" id="ARBA00022448"/>
    </source>
</evidence>
<keyword evidence="3" id="KW-0268">Exocytosis</keyword>
<evidence type="ECO:0000256" key="3">
    <source>
        <dbReference type="ARBA" id="ARBA00022483"/>
    </source>
</evidence>
<feature type="compositionally biased region" description="Pro residues" evidence="5">
    <location>
        <begin position="529"/>
        <end position="539"/>
    </location>
</feature>
<evidence type="ECO:0000256" key="5">
    <source>
        <dbReference type="SAM" id="MobiDB-lite"/>
    </source>
</evidence>
<dbReference type="FunFam" id="2.30.29.90:FF:000003">
    <property type="entry name" value="Exocyst complex component Sec3"/>
    <property type="match status" value="1"/>
</dbReference>
<gene>
    <name evidence="7" type="ORF">HIM_05925</name>
</gene>
<feature type="region of interest" description="Disordered" evidence="5">
    <location>
        <begin position="965"/>
        <end position="984"/>
    </location>
</feature>
<dbReference type="CDD" id="cd13315">
    <property type="entry name" value="PH_Sec3"/>
    <property type="match status" value="1"/>
</dbReference>
<dbReference type="EMBL" id="KQ030524">
    <property type="protein sequence ID" value="KJZ74575.1"/>
    <property type="molecule type" value="Genomic_DNA"/>
</dbReference>
<keyword evidence="8" id="KW-1185">Reference proteome</keyword>
<dbReference type="InterPro" id="IPR019160">
    <property type="entry name" value="Sec3_CC"/>
</dbReference>
<feature type="compositionally biased region" description="Polar residues" evidence="5">
    <location>
        <begin position="277"/>
        <end position="295"/>
    </location>
</feature>
<sequence>MDRANGAGQGHGPSRAERFDDEKRRIVDSCFSKKEPDGALTETYITHIRVTEYASHPSSPPPPQARTAESEKPRVIIVAVRRSGRVRMHKSKENSSGTFSIGKSWNLDDLSHIESFTGPQVSPNNRDWAGDTGFLVTLGKPYFWHAQTDKEKKFFIASLIKIYGKYTGGKLPELGGFDQRELDQVLGAGRRQGAPPVRSPLSDTVPSSLSMSSAASAASALPSPSPIQPLSSSSTPDPPRFQKPPSVRPAMNGRGSPAPSTDSATSRERPPVPASATRWTAQTNRSQDSMTNSYGARSDDMSIPPRSRNGMSGPGAYGRFGDSRESSEQPQDAPVPPPHSHLEDRPPPERRRPPMDPSRPQDRDLVPPPLMSPNVRREPGPPPPRSVDRASPRKGAGAATSPGGFRGRDAPPPGIAPLDTTLAAASPTADQSRMAGSAVNISMPNTPAAETTPIAESPPADVANDEEARPGLGPMIRNKKSKTDIAGAFWKAASAATAFRPRPGGAGDRLRQAQGKSTDGPDGISGVVPAPPRPVTPDVPKPEERESIPEVKVTASNASRPASVEPLFKDKKEKADAAKEKKVDASKDNKADASKEEVPRRSVVTGNDAKYLRSLGIDAGLLDDRSEEFGKWLDYFGCVPGQQMRDKSMDDIRVDIERELNKAQAGGWLARFQEEDDRVDAIKRGIDVAIAECEEMDNLLTLYAVELSTLSDDIAYIEAQGQGLQVQTSNQKLLKKELESLLETCAITTNDLEALRMAPLDHMRGLEDVEFSLVTLFKAMIKIDPTLGGRDATPSADATSDSERALGLNSDYGNMRIVQEKKEMYLQESSYFMRRLIEVMAGQFDEAFAETRRSLESAMSKRADPFNYDAGRDLLWKYSPLMIYARDVDLDNWNRLLQIYQEKSHPVYKSQVQNIVVILRKTARKPTGDELDLLFTSQVEKQQEGVATTARKLTVKRSQTLARALRSPLADGSSRNNPDKGAPDGGCHSYEVFASVLDDVLPLVEIEQNFIIDFFHATTLETLDFPDAVAACPPRDRRGGDLRRHRLMEPDRDLARRITRAMEVIFAFLESELQRLMDWVLGQDPLQGVGVLAVLEHKLSGMGHSNQDFGNTVLQKLQSLLEGRFRKFVDEQIRAIEETKVKINKRKGVISFIRVFPAFAGAIEGMVAGLDANLGLRRTIDREYDRILKSMFDSLMVIAREHPGVGLSNGTADPEDKEALNFHILLIENMNHFLEETDTRGLELLEEWKEQANTEYHEHMGLYISAVMRRPLGKLLDQLENIEAQLQSGKSPEAISRQASNSKAIFNKVLSNYDSKEVRKGIEALRKRVEKHFGDADDPALSRGLVAKVTRECESFYNEVENRIGRVTTDVYGGEVAFEWPRADVKAAFR</sequence>
<dbReference type="PANTHER" id="PTHR16092:SF14">
    <property type="entry name" value="EXOCYST COMPLEX COMPONENT 1 ISOFORM X1"/>
    <property type="match status" value="1"/>
</dbReference>